<organism evidence="2 3">
    <name type="scientific">Gymnopilus junonius</name>
    <name type="common">Spectacular rustgill mushroom</name>
    <name type="synonym">Gymnopilus spectabilis subsp. junonius</name>
    <dbReference type="NCBI Taxonomy" id="109634"/>
    <lineage>
        <taxon>Eukaryota</taxon>
        <taxon>Fungi</taxon>
        <taxon>Dikarya</taxon>
        <taxon>Basidiomycota</taxon>
        <taxon>Agaricomycotina</taxon>
        <taxon>Agaricomycetes</taxon>
        <taxon>Agaricomycetidae</taxon>
        <taxon>Agaricales</taxon>
        <taxon>Agaricineae</taxon>
        <taxon>Hymenogastraceae</taxon>
        <taxon>Gymnopilus</taxon>
    </lineage>
</organism>
<dbReference type="Proteomes" id="UP000724874">
    <property type="component" value="Unassembled WGS sequence"/>
</dbReference>
<evidence type="ECO:0000313" key="2">
    <source>
        <dbReference type="EMBL" id="KAF8902746.1"/>
    </source>
</evidence>
<protein>
    <submittedName>
        <fullName evidence="2">Uncharacterized protein</fullName>
    </submittedName>
</protein>
<reference evidence="2" key="1">
    <citation type="submission" date="2020-11" db="EMBL/GenBank/DDBJ databases">
        <authorList>
            <consortium name="DOE Joint Genome Institute"/>
            <person name="Ahrendt S."/>
            <person name="Riley R."/>
            <person name="Andreopoulos W."/>
            <person name="LaButti K."/>
            <person name="Pangilinan J."/>
            <person name="Ruiz-duenas F.J."/>
            <person name="Barrasa J.M."/>
            <person name="Sanchez-Garcia M."/>
            <person name="Camarero S."/>
            <person name="Miyauchi S."/>
            <person name="Serrano A."/>
            <person name="Linde D."/>
            <person name="Babiker R."/>
            <person name="Drula E."/>
            <person name="Ayuso-Fernandez I."/>
            <person name="Pacheco R."/>
            <person name="Padilla G."/>
            <person name="Ferreira P."/>
            <person name="Barriuso J."/>
            <person name="Kellner H."/>
            <person name="Castanera R."/>
            <person name="Alfaro M."/>
            <person name="Ramirez L."/>
            <person name="Pisabarro A.G."/>
            <person name="Kuo A."/>
            <person name="Tritt A."/>
            <person name="Lipzen A."/>
            <person name="He G."/>
            <person name="Yan M."/>
            <person name="Ng V."/>
            <person name="Cullen D."/>
            <person name="Martin F."/>
            <person name="Rosso M.-N."/>
            <person name="Henrissat B."/>
            <person name="Hibbett D."/>
            <person name="Martinez A.T."/>
            <person name="Grigoriev I.V."/>
        </authorList>
    </citation>
    <scope>NUCLEOTIDE SEQUENCE</scope>
    <source>
        <strain evidence="2">AH 44721</strain>
    </source>
</reference>
<accession>A0A9P5NS66</accession>
<feature type="region of interest" description="Disordered" evidence="1">
    <location>
        <begin position="82"/>
        <end position="150"/>
    </location>
</feature>
<evidence type="ECO:0000313" key="3">
    <source>
        <dbReference type="Proteomes" id="UP000724874"/>
    </source>
</evidence>
<feature type="compositionally biased region" description="Polar residues" evidence="1">
    <location>
        <begin position="140"/>
        <end position="150"/>
    </location>
</feature>
<gene>
    <name evidence="2" type="ORF">CPB84DRAFT_1846116</name>
</gene>
<sequence length="166" mass="17725">MSQSFYQFVPCLPTSFLILAPSFFLHKPSSVLAQYIGPHNDMFFMPRLLIDAGWKGPLNANAQTLTFVAANSLICDTPTSLLNTGQPVEPPKRKWQRANATSSSDRNKKKACTSATAVDSTSAPPFTSSVIGVGPHPVAQPSSSTGNNPTYAAIEKALGKVKSKAE</sequence>
<feature type="compositionally biased region" description="Polar residues" evidence="1">
    <location>
        <begin position="113"/>
        <end position="130"/>
    </location>
</feature>
<keyword evidence="3" id="KW-1185">Reference proteome</keyword>
<dbReference type="EMBL" id="JADNYJ010000034">
    <property type="protein sequence ID" value="KAF8902746.1"/>
    <property type="molecule type" value="Genomic_DNA"/>
</dbReference>
<name>A0A9P5NS66_GYMJU</name>
<proteinExistence type="predicted"/>
<dbReference type="AlphaFoldDB" id="A0A9P5NS66"/>
<comment type="caution">
    <text evidence="2">The sequence shown here is derived from an EMBL/GenBank/DDBJ whole genome shotgun (WGS) entry which is preliminary data.</text>
</comment>
<evidence type="ECO:0000256" key="1">
    <source>
        <dbReference type="SAM" id="MobiDB-lite"/>
    </source>
</evidence>